<dbReference type="Gene3D" id="3.40.30.10">
    <property type="entry name" value="Glutaredoxin"/>
    <property type="match status" value="1"/>
</dbReference>
<organism evidence="3 4">
    <name type="scientific">Achromobacter deleyi</name>
    <dbReference type="NCBI Taxonomy" id="1353891"/>
    <lineage>
        <taxon>Bacteria</taxon>
        <taxon>Pseudomonadati</taxon>
        <taxon>Pseudomonadota</taxon>
        <taxon>Betaproteobacteria</taxon>
        <taxon>Burkholderiales</taxon>
        <taxon>Alcaligenaceae</taxon>
        <taxon>Achromobacter</taxon>
    </lineage>
</organism>
<dbReference type="SUPFAM" id="SSF47616">
    <property type="entry name" value="GST C-terminal domain-like"/>
    <property type="match status" value="1"/>
</dbReference>
<reference evidence="3 4" key="1">
    <citation type="submission" date="2020-04" db="EMBL/GenBank/DDBJ databases">
        <authorList>
            <person name="De Canck E."/>
        </authorList>
    </citation>
    <scope>NUCLEOTIDE SEQUENCE [LARGE SCALE GENOMIC DNA]</scope>
    <source>
        <strain evidence="3 4">LMG 3458</strain>
    </source>
</reference>
<protein>
    <recommendedName>
        <fullName evidence="5">Glutathione S-transferase</fullName>
    </recommendedName>
</protein>
<accession>A0A6S7B6A0</accession>
<proteinExistence type="predicted"/>
<evidence type="ECO:0000259" key="2">
    <source>
        <dbReference type="PROSITE" id="PS50405"/>
    </source>
</evidence>
<dbReference type="Proteomes" id="UP000494111">
    <property type="component" value="Unassembled WGS sequence"/>
</dbReference>
<feature type="domain" description="GST N-terminal" evidence="1">
    <location>
        <begin position="1"/>
        <end position="79"/>
    </location>
</feature>
<dbReference type="PROSITE" id="PS50404">
    <property type="entry name" value="GST_NTER"/>
    <property type="match status" value="1"/>
</dbReference>
<evidence type="ECO:0000313" key="4">
    <source>
        <dbReference type="Proteomes" id="UP000494111"/>
    </source>
</evidence>
<dbReference type="AlphaFoldDB" id="A0A6S7B6A0"/>
<dbReference type="Gene3D" id="1.20.1050.10">
    <property type="match status" value="1"/>
</dbReference>
<evidence type="ECO:0000313" key="3">
    <source>
        <dbReference type="EMBL" id="CAB3719203.1"/>
    </source>
</evidence>
<dbReference type="SUPFAM" id="SSF52833">
    <property type="entry name" value="Thioredoxin-like"/>
    <property type="match status" value="1"/>
</dbReference>
<dbReference type="CDD" id="cd00570">
    <property type="entry name" value="GST_N_family"/>
    <property type="match status" value="1"/>
</dbReference>
<dbReference type="Pfam" id="PF13417">
    <property type="entry name" value="GST_N_3"/>
    <property type="match status" value="1"/>
</dbReference>
<gene>
    <name evidence="3" type="ORF">LMG3458_03801</name>
</gene>
<dbReference type="InterPro" id="IPR004045">
    <property type="entry name" value="Glutathione_S-Trfase_N"/>
</dbReference>
<dbReference type="PANTHER" id="PTHR44051:SF8">
    <property type="entry name" value="GLUTATHIONE S-TRANSFERASE GSTA"/>
    <property type="match status" value="1"/>
</dbReference>
<evidence type="ECO:0000259" key="1">
    <source>
        <dbReference type="PROSITE" id="PS50404"/>
    </source>
</evidence>
<dbReference type="EMBL" id="CADIJO010000013">
    <property type="protein sequence ID" value="CAB3719203.1"/>
    <property type="molecule type" value="Genomic_DNA"/>
</dbReference>
<dbReference type="InterPro" id="IPR036282">
    <property type="entry name" value="Glutathione-S-Trfase_C_sf"/>
</dbReference>
<feature type="domain" description="GST C-terminal" evidence="2">
    <location>
        <begin position="76"/>
        <end position="201"/>
    </location>
</feature>
<sequence>MMKLVGPWFSGPTRRVGITLKLLGMPFEHVPLHAYLQRDQVRAFSPMGKVPALVLDDGRTLYDSSNIIDYLHELVGPERALLAPAGALRHDALHHIGIANAIYGKLGNLYDESLRPPAAQLDDLKTLWTAQATTGLGMIEAAVGKGWLVGGALSQADIFAVIVYQTAALAVLPDVVNARAYPGLNGLAQRAMRLPAFAETV</sequence>
<dbReference type="InterPro" id="IPR036249">
    <property type="entry name" value="Thioredoxin-like_sf"/>
</dbReference>
<dbReference type="PROSITE" id="PS50405">
    <property type="entry name" value="GST_CTER"/>
    <property type="match status" value="1"/>
</dbReference>
<dbReference type="RefSeq" id="WP_246288939.1">
    <property type="nucleotide sequence ID" value="NZ_CADIJO010000013.1"/>
</dbReference>
<dbReference type="InterPro" id="IPR010987">
    <property type="entry name" value="Glutathione-S-Trfase_C-like"/>
</dbReference>
<dbReference type="PANTHER" id="PTHR44051">
    <property type="entry name" value="GLUTATHIONE S-TRANSFERASE-RELATED"/>
    <property type="match status" value="1"/>
</dbReference>
<evidence type="ECO:0008006" key="5">
    <source>
        <dbReference type="Google" id="ProtNLM"/>
    </source>
</evidence>
<name>A0A6S7B6A0_9BURK</name>